<proteinExistence type="predicted"/>
<organism evidence="1">
    <name type="scientific">Pyricularia oryzae (strain 70-15 / ATCC MYA-4617 / FGSC 8958)</name>
    <name type="common">Rice blast fungus</name>
    <name type="synonym">Magnaporthe oryzae</name>
    <dbReference type="NCBI Taxonomy" id="242507"/>
    <lineage>
        <taxon>Eukaryota</taxon>
        <taxon>Fungi</taxon>
        <taxon>Dikarya</taxon>
        <taxon>Ascomycota</taxon>
        <taxon>Pezizomycotina</taxon>
        <taxon>Sordariomycetes</taxon>
        <taxon>Sordariomycetidae</taxon>
        <taxon>Magnaporthales</taxon>
        <taxon>Pyriculariaceae</taxon>
        <taxon>Pyricularia</taxon>
    </lineage>
</organism>
<name>Q2KEE2_PYRO7</name>
<gene>
    <name evidence="1" type="ORF">MGCH7_ch7g1094</name>
</gene>
<evidence type="ECO:0000313" key="1">
    <source>
        <dbReference type="EMBL" id="EAQ71687.1"/>
    </source>
</evidence>
<protein>
    <submittedName>
        <fullName evidence="1">Uncharacterized protein</fullName>
    </submittedName>
</protein>
<accession>Q2KEE2</accession>
<sequence length="17" mass="1962">MGEGFLRPIICIDLQRT</sequence>
<reference evidence="1" key="1">
    <citation type="submission" date="2005-01" db="EMBL/GenBank/DDBJ databases">
        <title>The sequence of Magnaporthe grisea chromosome 7.</title>
        <authorList>
            <person name="Thon M.R."/>
            <person name="Pan H."/>
            <person name="Diener A."/>
            <person name="Papalas J."/>
            <person name="Taro A."/>
            <person name="Mitchell T."/>
            <person name="Dean R.A."/>
        </authorList>
    </citation>
    <scope>NUCLEOTIDE SEQUENCE</scope>
    <source>
        <strain evidence="1">70-15</strain>
    </source>
</reference>
<dbReference type="EMBL" id="CM000230">
    <property type="protein sequence ID" value="EAQ71687.1"/>
    <property type="molecule type" value="Genomic_DNA"/>
</dbReference>
<dbReference type="AlphaFoldDB" id="Q2KEE2"/>